<keyword evidence="2" id="KW-1185">Reference proteome</keyword>
<name>A0A420YCB8_9PEZI</name>
<sequence>MDTTQAGSLKEAIVADQELLEASPVLVPRERPLNQRLRPPISSRSLSLCADVTDIVTLTWPRTLRSPWSRLTYKIALPSTPNRLYFQQMNANVQTQPIMARTAADSHLRHLFGQSKRHLPSSKVWLASYTGQPSTVQHYAALSLSIFQQPHQLHLPMSLPNSCSFPPLAFLTVTQA</sequence>
<evidence type="ECO:0000313" key="1">
    <source>
        <dbReference type="EMBL" id="RKU45526.1"/>
    </source>
</evidence>
<gene>
    <name evidence="1" type="ORF">DL546_003819</name>
</gene>
<protein>
    <submittedName>
        <fullName evidence="1">Uncharacterized protein</fullName>
    </submittedName>
</protein>
<accession>A0A420YCB8</accession>
<reference evidence="1 2" key="1">
    <citation type="submission" date="2018-08" db="EMBL/GenBank/DDBJ databases">
        <title>Draft genome of the lignicolous fungus Coniochaeta pulveracea.</title>
        <authorList>
            <person name="Borstlap C.J."/>
            <person name="De Witt R.N."/>
            <person name="Botha A."/>
            <person name="Volschenk H."/>
        </authorList>
    </citation>
    <scope>NUCLEOTIDE SEQUENCE [LARGE SCALE GENOMIC DNA]</scope>
    <source>
        <strain evidence="1 2">CAB683</strain>
    </source>
</reference>
<dbReference type="Proteomes" id="UP000275385">
    <property type="component" value="Unassembled WGS sequence"/>
</dbReference>
<proteinExistence type="predicted"/>
<dbReference type="AlphaFoldDB" id="A0A420YCB8"/>
<evidence type="ECO:0000313" key="2">
    <source>
        <dbReference type="Proteomes" id="UP000275385"/>
    </source>
</evidence>
<organism evidence="1 2">
    <name type="scientific">Coniochaeta pulveracea</name>
    <dbReference type="NCBI Taxonomy" id="177199"/>
    <lineage>
        <taxon>Eukaryota</taxon>
        <taxon>Fungi</taxon>
        <taxon>Dikarya</taxon>
        <taxon>Ascomycota</taxon>
        <taxon>Pezizomycotina</taxon>
        <taxon>Sordariomycetes</taxon>
        <taxon>Sordariomycetidae</taxon>
        <taxon>Coniochaetales</taxon>
        <taxon>Coniochaetaceae</taxon>
        <taxon>Coniochaeta</taxon>
    </lineage>
</organism>
<comment type="caution">
    <text evidence="1">The sequence shown here is derived from an EMBL/GenBank/DDBJ whole genome shotgun (WGS) entry which is preliminary data.</text>
</comment>
<dbReference type="EMBL" id="QVQW01000020">
    <property type="protein sequence ID" value="RKU45526.1"/>
    <property type="molecule type" value="Genomic_DNA"/>
</dbReference>